<dbReference type="GO" id="GO:0000724">
    <property type="term" value="P:double-strand break repair via homologous recombination"/>
    <property type="evidence" value="ECO:0007669"/>
    <property type="project" value="TreeGrafter"/>
</dbReference>
<keyword evidence="2" id="KW-0539">Nucleus</keyword>
<name>A0A4Z2I4J7_9TELE</name>
<evidence type="ECO:0000313" key="4">
    <source>
        <dbReference type="EMBL" id="TNN72182.1"/>
    </source>
</evidence>
<dbReference type="GO" id="GO:0006406">
    <property type="term" value="P:mRNA export from nucleus"/>
    <property type="evidence" value="ECO:0007669"/>
    <property type="project" value="UniProtKB-UniRule"/>
</dbReference>
<dbReference type="AlphaFoldDB" id="A0A4Z2I4J7"/>
<dbReference type="Proteomes" id="UP000314294">
    <property type="component" value="Unassembled WGS sequence"/>
</dbReference>
<dbReference type="PANTHER" id="PTHR16771:SF0">
    <property type="entry name" value="26S PROTEASOME COMPLEX SUBUNIT SEM1"/>
    <property type="match status" value="1"/>
</dbReference>
<gene>
    <name evidence="4" type="primary">Shfm1</name>
    <name evidence="4" type="ORF">EYF80_017610</name>
</gene>
<dbReference type="PANTHER" id="PTHR16771">
    <property type="entry name" value="26 PROTEASOME COMPLEX SUBUNIT DSS1"/>
    <property type="match status" value="1"/>
</dbReference>
<accession>A0A4Z2I4J7</accession>
<keyword evidence="2 4" id="KW-0647">Proteasome</keyword>
<sequence>MFTPLDVAETSQIGGMVGERGERDMEPGIGSLSAKPLALRRQPAGRPLSMSTELWVAGVGQVIAVDLCLLHPETLLPETASQIRLGLGLALPGALVESPRGVLQRPRPRAMRKASFHGREDGAQPPVRGLEEEGGRDLPLHVGCLGVSHTSYSPNPKQIGFRHRGKPSVWPSPRCLLRKSPINRLHMAMGYGMDYGPCNGNKCSTVRRLGSVSAGVMIWLVGCASQSRYHFSSQHPTALPRQTDGPSCTTNCPLPAQSAKVANNQLIPVINQQQHSANTASMSDKKQTVDLGLLEEDDEFEEFPAEDWTGLEEDEDAHVWEDNWDDDNVEDDFSNQLRAELEKHGYKMETS</sequence>
<organism evidence="4 5">
    <name type="scientific">Liparis tanakae</name>
    <name type="common">Tanaka's snailfish</name>
    <dbReference type="NCBI Taxonomy" id="230148"/>
    <lineage>
        <taxon>Eukaryota</taxon>
        <taxon>Metazoa</taxon>
        <taxon>Chordata</taxon>
        <taxon>Craniata</taxon>
        <taxon>Vertebrata</taxon>
        <taxon>Euteleostomi</taxon>
        <taxon>Actinopterygii</taxon>
        <taxon>Neopterygii</taxon>
        <taxon>Teleostei</taxon>
        <taxon>Neoteleostei</taxon>
        <taxon>Acanthomorphata</taxon>
        <taxon>Eupercaria</taxon>
        <taxon>Perciformes</taxon>
        <taxon>Cottioidei</taxon>
        <taxon>Cottales</taxon>
        <taxon>Liparidae</taxon>
        <taxon>Liparis</taxon>
    </lineage>
</organism>
<evidence type="ECO:0000256" key="2">
    <source>
        <dbReference type="RuleBase" id="RU369057"/>
    </source>
</evidence>
<evidence type="ECO:0000313" key="5">
    <source>
        <dbReference type="Proteomes" id="UP000314294"/>
    </source>
</evidence>
<dbReference type="InterPro" id="IPR007834">
    <property type="entry name" value="DSS1_SEM1"/>
</dbReference>
<evidence type="ECO:0000256" key="1">
    <source>
        <dbReference type="ARBA" id="ARBA00034491"/>
    </source>
</evidence>
<comment type="similarity">
    <text evidence="1 2">Belongs to the DSS1/SEM1 family.</text>
</comment>
<dbReference type="SMART" id="SM01385">
    <property type="entry name" value="DSS1_SEM1"/>
    <property type="match status" value="1"/>
</dbReference>
<keyword evidence="5" id="KW-1185">Reference proteome</keyword>
<dbReference type="GO" id="GO:0005634">
    <property type="term" value="C:nucleus"/>
    <property type="evidence" value="ECO:0007669"/>
    <property type="project" value="UniProtKB-SubCell"/>
</dbReference>
<evidence type="ECO:0000256" key="3">
    <source>
        <dbReference type="SAM" id="MobiDB-lite"/>
    </source>
</evidence>
<dbReference type="EMBL" id="SRLO01000141">
    <property type="protein sequence ID" value="TNN72182.1"/>
    <property type="molecule type" value="Genomic_DNA"/>
</dbReference>
<proteinExistence type="inferred from homology"/>
<dbReference type="GO" id="GO:0043248">
    <property type="term" value="P:proteasome assembly"/>
    <property type="evidence" value="ECO:0007669"/>
    <property type="project" value="UniProtKB-UniRule"/>
</dbReference>
<reference evidence="4 5" key="1">
    <citation type="submission" date="2019-03" db="EMBL/GenBank/DDBJ databases">
        <title>First draft genome of Liparis tanakae, snailfish: a comprehensive survey of snailfish specific genes.</title>
        <authorList>
            <person name="Kim W."/>
            <person name="Song I."/>
            <person name="Jeong J.-H."/>
            <person name="Kim D."/>
            <person name="Kim S."/>
            <person name="Ryu S."/>
            <person name="Song J.Y."/>
            <person name="Lee S.K."/>
        </authorList>
    </citation>
    <scope>NUCLEOTIDE SEQUENCE [LARGE SCALE GENOMIC DNA]</scope>
    <source>
        <tissue evidence="4">Muscle</tissue>
    </source>
</reference>
<dbReference type="Pfam" id="PF05160">
    <property type="entry name" value="DSS1_SEM1"/>
    <property type="match status" value="1"/>
</dbReference>
<comment type="function">
    <text evidence="2">Component of the 26S proteasome, a multiprotein complex involved in the ATP-dependent degradation of ubiquitinated proteins.</text>
</comment>
<feature type="region of interest" description="Disordered" evidence="3">
    <location>
        <begin position="113"/>
        <end position="132"/>
    </location>
</feature>
<dbReference type="GO" id="GO:0008541">
    <property type="term" value="C:proteasome regulatory particle, lid subcomplex"/>
    <property type="evidence" value="ECO:0007669"/>
    <property type="project" value="UniProtKB-UniRule"/>
</dbReference>
<protein>
    <recommendedName>
        <fullName evidence="2">26S proteasome complex subunit SEM1</fullName>
    </recommendedName>
</protein>
<comment type="subcellular location">
    <subcellularLocation>
        <location evidence="2">Nucleus</location>
    </subcellularLocation>
</comment>
<dbReference type="CDD" id="cd13768">
    <property type="entry name" value="DSS1_Sem1"/>
    <property type="match status" value="1"/>
</dbReference>
<comment type="caution">
    <text evidence="4">The sequence shown here is derived from an EMBL/GenBank/DDBJ whole genome shotgun (WGS) entry which is preliminary data.</text>
</comment>
<dbReference type="OrthoDB" id="5586203at2759"/>